<dbReference type="AlphaFoldDB" id="A0A255E4T3"/>
<keyword evidence="2" id="KW-0808">Transferase</keyword>
<name>A0A255E4T3_9ACTN</name>
<dbReference type="InterPro" id="IPR029044">
    <property type="entry name" value="Nucleotide-diphossugar_trans"/>
</dbReference>
<comment type="caution">
    <text evidence="2">The sequence shown here is derived from an EMBL/GenBank/DDBJ whole genome shotgun (WGS) entry which is preliminary data.</text>
</comment>
<reference evidence="2 3" key="1">
    <citation type="submission" date="2017-07" db="EMBL/GenBank/DDBJ databases">
        <title>Draft whole genome sequences of clinical Proprionibacteriaceae strains.</title>
        <authorList>
            <person name="Bernier A.-M."/>
            <person name="Bernard K."/>
            <person name="Domingo M.-C."/>
        </authorList>
    </citation>
    <scope>NUCLEOTIDE SEQUENCE [LARGE SCALE GENOMIC DNA]</scope>
    <source>
        <strain evidence="2 3">NML 160184</strain>
    </source>
</reference>
<dbReference type="SUPFAM" id="SSF53448">
    <property type="entry name" value="Nucleotide-diphospho-sugar transferases"/>
    <property type="match status" value="1"/>
</dbReference>
<dbReference type="GO" id="GO:0016758">
    <property type="term" value="F:hexosyltransferase activity"/>
    <property type="evidence" value="ECO:0007669"/>
    <property type="project" value="UniProtKB-ARBA"/>
</dbReference>
<protein>
    <submittedName>
        <fullName evidence="2">Glycosyl transferase</fullName>
    </submittedName>
</protein>
<dbReference type="CDD" id="cd00761">
    <property type="entry name" value="Glyco_tranf_GTA_type"/>
    <property type="match status" value="1"/>
</dbReference>
<dbReference type="PANTHER" id="PTHR22916">
    <property type="entry name" value="GLYCOSYLTRANSFERASE"/>
    <property type="match status" value="1"/>
</dbReference>
<dbReference type="EMBL" id="NMVI01000018">
    <property type="protein sequence ID" value="OYN86554.1"/>
    <property type="molecule type" value="Genomic_DNA"/>
</dbReference>
<evidence type="ECO:0000259" key="1">
    <source>
        <dbReference type="Pfam" id="PF00535"/>
    </source>
</evidence>
<accession>A0A255E4T3</accession>
<dbReference type="RefSeq" id="WP_094451121.1">
    <property type="nucleotide sequence ID" value="NZ_NMVI01000018.1"/>
</dbReference>
<feature type="domain" description="Glycosyltransferase 2-like" evidence="1">
    <location>
        <begin position="9"/>
        <end position="137"/>
    </location>
</feature>
<sequence length="328" mass="36142">MTSTRPQLSVIVPCHRLAGEPARGMFWTMIGSLGRACPAGSQIILVDDGSGDGTDALLAEVELPGLDVEVLPLPHNRGLAGARNAGLDHATGTWLSFVDADDWVARDHWTSLVDYAQRLDVAMLRSDHVQVSGRDRSIVRMTGTARGRVGCPREDILPAARATGVDLPWAWAGLYHRRLLEAGLLHFDEGLRTAEDRPWIWRLYLGADSYSVPPQLGHFYRRDVSGSLSRTGDERQLDTVPALRTLVQVAAADRQADRWGLKATRTVLSQLGHHWQHRGRLAPGLATRLRHDARHLVGELDQGLVRQAYAGLADHRRHQVRGLLGGQP</sequence>
<dbReference type="PANTHER" id="PTHR22916:SF3">
    <property type="entry name" value="UDP-GLCNAC:BETAGAL BETA-1,3-N-ACETYLGLUCOSAMINYLTRANSFERASE-LIKE PROTEIN 1"/>
    <property type="match status" value="1"/>
</dbReference>
<dbReference type="Proteomes" id="UP000216533">
    <property type="component" value="Unassembled WGS sequence"/>
</dbReference>
<dbReference type="InterPro" id="IPR001173">
    <property type="entry name" value="Glyco_trans_2-like"/>
</dbReference>
<organism evidence="2 3">
    <name type="scientific">Parenemella sanctibonifatiensis</name>
    <dbReference type="NCBI Taxonomy" id="2016505"/>
    <lineage>
        <taxon>Bacteria</taxon>
        <taxon>Bacillati</taxon>
        <taxon>Actinomycetota</taxon>
        <taxon>Actinomycetes</taxon>
        <taxon>Propionibacteriales</taxon>
        <taxon>Propionibacteriaceae</taxon>
        <taxon>Parenemella</taxon>
    </lineage>
</organism>
<evidence type="ECO:0000313" key="3">
    <source>
        <dbReference type="Proteomes" id="UP000216533"/>
    </source>
</evidence>
<gene>
    <name evidence="2" type="ORF">CGZ92_09465</name>
</gene>
<proteinExistence type="predicted"/>
<evidence type="ECO:0000313" key="2">
    <source>
        <dbReference type="EMBL" id="OYN86554.1"/>
    </source>
</evidence>
<dbReference type="Pfam" id="PF00535">
    <property type="entry name" value="Glycos_transf_2"/>
    <property type="match status" value="1"/>
</dbReference>
<dbReference type="Gene3D" id="3.90.550.10">
    <property type="entry name" value="Spore Coat Polysaccharide Biosynthesis Protein SpsA, Chain A"/>
    <property type="match status" value="1"/>
</dbReference>